<keyword evidence="2" id="KW-1185">Reference proteome</keyword>
<name>A0A378TNC2_9MYCO</name>
<sequence>MDSPAFKSAMRSAGTVIGREITRSIFGTGRRRRR</sequence>
<dbReference type="EMBL" id="UGQT01000001">
    <property type="protein sequence ID" value="STZ61285.1"/>
    <property type="molecule type" value="Genomic_DNA"/>
</dbReference>
<dbReference type="Proteomes" id="UP000254978">
    <property type="component" value="Unassembled WGS sequence"/>
</dbReference>
<proteinExistence type="predicted"/>
<evidence type="ECO:0000313" key="1">
    <source>
        <dbReference type="EMBL" id="STZ61285.1"/>
    </source>
</evidence>
<gene>
    <name evidence="1" type="ORF">NCTC10821_04836</name>
</gene>
<accession>A0A378TNC2</accession>
<reference evidence="1 2" key="1">
    <citation type="submission" date="2018-06" db="EMBL/GenBank/DDBJ databases">
        <authorList>
            <consortium name="Pathogen Informatics"/>
            <person name="Doyle S."/>
        </authorList>
    </citation>
    <scope>NUCLEOTIDE SEQUENCE [LARGE SCALE GENOMIC DNA]</scope>
    <source>
        <strain evidence="1 2">NCTC10821</strain>
    </source>
</reference>
<organism evidence="1 2">
    <name type="scientific">Mycolicibacterium tokaiense</name>
    <dbReference type="NCBI Taxonomy" id="39695"/>
    <lineage>
        <taxon>Bacteria</taxon>
        <taxon>Bacillati</taxon>
        <taxon>Actinomycetota</taxon>
        <taxon>Actinomycetes</taxon>
        <taxon>Mycobacteriales</taxon>
        <taxon>Mycobacteriaceae</taxon>
        <taxon>Mycolicibacterium</taxon>
    </lineage>
</organism>
<evidence type="ECO:0000313" key="2">
    <source>
        <dbReference type="Proteomes" id="UP000254978"/>
    </source>
</evidence>
<protein>
    <submittedName>
        <fullName evidence="1">Putative ATPase</fullName>
    </submittedName>
</protein>
<dbReference type="AlphaFoldDB" id="A0A378TNC2"/>